<dbReference type="Proteomes" id="UP000669133">
    <property type="component" value="Unassembled WGS sequence"/>
</dbReference>
<evidence type="ECO:0000313" key="4">
    <source>
        <dbReference type="EMBL" id="KAG5418237.1"/>
    </source>
</evidence>
<dbReference type="PROSITE" id="PS50858">
    <property type="entry name" value="BSD"/>
    <property type="match status" value="1"/>
</dbReference>
<dbReference type="PANTHER" id="PTHR16019:SF5">
    <property type="entry name" value="BSD DOMAIN-CONTAINING PROTEIN 1"/>
    <property type="match status" value="1"/>
</dbReference>
<dbReference type="InterPro" id="IPR035925">
    <property type="entry name" value="BSD_dom_sf"/>
</dbReference>
<feature type="compositionally biased region" description="Basic and acidic residues" evidence="2">
    <location>
        <begin position="309"/>
        <end position="333"/>
    </location>
</feature>
<organism evidence="4 5">
    <name type="scientific">Candida metapsilosis</name>
    <dbReference type="NCBI Taxonomy" id="273372"/>
    <lineage>
        <taxon>Eukaryota</taxon>
        <taxon>Fungi</taxon>
        <taxon>Dikarya</taxon>
        <taxon>Ascomycota</taxon>
        <taxon>Saccharomycotina</taxon>
        <taxon>Pichiomycetes</taxon>
        <taxon>Debaryomycetaceae</taxon>
        <taxon>Candida/Lodderomyces clade</taxon>
        <taxon>Candida</taxon>
    </lineage>
</organism>
<comment type="caution">
    <text evidence="4">The sequence shown here is derived from an EMBL/GenBank/DDBJ whole genome shotgun (WGS) entry which is preliminary data.</text>
</comment>
<dbReference type="SUPFAM" id="SSF140383">
    <property type="entry name" value="BSD domain-like"/>
    <property type="match status" value="1"/>
</dbReference>
<sequence>MDPIDTVYVQEEEIFNEDASKSKPENDKSSKTEETIENLEQEIDKAYGVVETKFQNLWKDNAGVLQDKYHLNEHKQNLINQLNVLKANVGENKNLQSVGESLKELQEQLKQSNLEQRLHLDELKKAANSALDGLDSRLEAVENKAGEYVTQFTSFLSNIVSVRPEQESEEKEVIYSSPLYTQYGTTRYENDLLKLHTTRSFYTDDTLDDEDEMKKFNPDSKTSEIESLLKTYPETLTETMNELVPVKVSYSTFWYRYFKNEDKLKDLDKQRKELLRREKEGGSTGKANDKEDEEEEEEDFAWDDDDDDAPVKVESKKPQSDSSKVAEKGKPQEEGDDDDDDDDWE</sequence>
<dbReference type="SMART" id="SM00751">
    <property type="entry name" value="BSD"/>
    <property type="match status" value="1"/>
</dbReference>
<feature type="coiled-coil region" evidence="1">
    <location>
        <begin position="95"/>
        <end position="144"/>
    </location>
</feature>
<dbReference type="RefSeq" id="XP_067547353.1">
    <property type="nucleotide sequence ID" value="XM_067692764.1"/>
</dbReference>
<dbReference type="Gene3D" id="1.10.3970.10">
    <property type="entry name" value="BSD domain"/>
    <property type="match status" value="1"/>
</dbReference>
<name>A0A8H8DAI1_9ASCO</name>
<feature type="region of interest" description="Disordered" evidence="2">
    <location>
        <begin position="10"/>
        <end position="34"/>
    </location>
</feature>
<evidence type="ECO:0000256" key="1">
    <source>
        <dbReference type="SAM" id="Coils"/>
    </source>
</evidence>
<dbReference type="InterPro" id="IPR051494">
    <property type="entry name" value="BSD_domain-containing"/>
</dbReference>
<feature type="domain" description="BSD" evidence="3">
    <location>
        <begin position="212"/>
        <end position="265"/>
    </location>
</feature>
<accession>A0A8H8DAI1</accession>
<proteinExistence type="predicted"/>
<gene>
    <name evidence="4" type="ORF">I9W82_003765</name>
</gene>
<protein>
    <recommendedName>
        <fullName evidence="3">BSD domain-containing protein</fullName>
    </recommendedName>
</protein>
<feature type="region of interest" description="Disordered" evidence="2">
    <location>
        <begin position="275"/>
        <end position="345"/>
    </location>
</feature>
<dbReference type="PANTHER" id="PTHR16019">
    <property type="entry name" value="SYNAPSE-ASSOCIATED PROTEIN"/>
    <property type="match status" value="1"/>
</dbReference>
<keyword evidence="5" id="KW-1185">Reference proteome</keyword>
<dbReference type="GeneID" id="93652394"/>
<dbReference type="EMBL" id="JAEOAQ010000005">
    <property type="protein sequence ID" value="KAG5418237.1"/>
    <property type="molecule type" value="Genomic_DNA"/>
</dbReference>
<keyword evidence="1" id="KW-0175">Coiled coil</keyword>
<dbReference type="Pfam" id="PF03909">
    <property type="entry name" value="BSD"/>
    <property type="match status" value="1"/>
</dbReference>
<dbReference type="GO" id="GO:0005737">
    <property type="term" value="C:cytoplasm"/>
    <property type="evidence" value="ECO:0007669"/>
    <property type="project" value="TreeGrafter"/>
</dbReference>
<feature type="compositionally biased region" description="Acidic residues" evidence="2">
    <location>
        <begin position="290"/>
        <end position="308"/>
    </location>
</feature>
<reference evidence="4 5" key="1">
    <citation type="submission" date="2020-12" db="EMBL/GenBank/DDBJ databases">
        <title>Effect of drift, selection, and recombination on the evolution of hybrid genomes in Candida yeast pathogens.</title>
        <authorList>
            <person name="Mixao V."/>
            <person name="Ksiezopolska E."/>
            <person name="Saus E."/>
            <person name="Boekhout T."/>
            <person name="Gacser A."/>
            <person name="Gabaldon T."/>
        </authorList>
    </citation>
    <scope>NUCLEOTIDE SEQUENCE [LARGE SCALE GENOMIC DNA]</scope>
    <source>
        <strain evidence="4 5">BP57</strain>
    </source>
</reference>
<dbReference type="InterPro" id="IPR005607">
    <property type="entry name" value="BSD_dom"/>
</dbReference>
<dbReference type="AlphaFoldDB" id="A0A8H8DAI1"/>
<feature type="compositionally biased region" description="Acidic residues" evidence="2">
    <location>
        <begin position="334"/>
        <end position="345"/>
    </location>
</feature>
<evidence type="ECO:0000259" key="3">
    <source>
        <dbReference type="PROSITE" id="PS50858"/>
    </source>
</evidence>
<evidence type="ECO:0000313" key="5">
    <source>
        <dbReference type="Proteomes" id="UP000669133"/>
    </source>
</evidence>
<evidence type="ECO:0000256" key="2">
    <source>
        <dbReference type="SAM" id="MobiDB-lite"/>
    </source>
</evidence>
<dbReference type="OrthoDB" id="73788at2759"/>
<feature type="compositionally biased region" description="Basic and acidic residues" evidence="2">
    <location>
        <begin position="18"/>
        <end position="34"/>
    </location>
</feature>